<evidence type="ECO:0000256" key="1">
    <source>
        <dbReference type="SAM" id="Coils"/>
    </source>
</evidence>
<dbReference type="AlphaFoldDB" id="A0A9X1FR37"/>
<evidence type="ECO:0000256" key="2">
    <source>
        <dbReference type="SAM" id="SignalP"/>
    </source>
</evidence>
<feature type="coiled-coil region" evidence="1">
    <location>
        <begin position="1027"/>
        <end position="1061"/>
    </location>
</feature>
<keyword evidence="2" id="KW-0732">Signal</keyword>
<dbReference type="RefSeq" id="WP_219053553.1">
    <property type="nucleotide sequence ID" value="NZ_JAHWDP010000007.1"/>
</dbReference>
<accession>A0A9X1FR37</accession>
<feature type="signal peptide" evidence="2">
    <location>
        <begin position="1"/>
        <end position="18"/>
    </location>
</feature>
<sequence>MKKIALLLILLTAFVAKAQTDGLSYQAVIIDPNEQELPGVNATGNILPNADVTLRFTILDESGNVEYKETQDTRTDAYGMVNLIIGKGNPLTANRFTDIFWGGSRKDLQVEVKLYGQYADLGKNKLTFVPYAYHRDIIATGYFALDGAATLGDSLEVEGMTDLNGSLSVNNESPTNLTGTLSVDGQTDLNNTVNINNGSELIASGNVNVVGDTQLDSNLTVDGITNLNSELNVNNNSATVLTGTLRVDGQTDLNGDVNINNGSVLNVSGPLNVEGITTLGDDLIVEGTTNLNNSLDVNNNSPSRLSGTLTVEGETLLENSLTVEGATNLESFFNVNNQSPSILSGSLTVDLGTNLNSSLSVNNGSPTFLSGPLNVDGPIGLNNNLTVNGITNLNGSLFVNNNAPTNLTGSLFVGGPANMDGTLIVNGETTLNQGLTVANASETNLTGQLNVDGETFLNNTLNVLNASPTNLTGNLTVDGETTLNNSLEVANNTPTLLTGTLEVGEATTLQNELSVLNGSSTVLTGALTVDNETTLNSSLTVANGSPTQLTGILDVTDATTLNDILTVAGATTINNDLTVTGNTFLSSLNTQTINIESDNANYIASFVNTNSATGDGIVIKLGKNHGALNGGTVYNYPNPIQSDLQGPLNALKARIQNAGGGPITFSEVIAFAPAAQRIATFNYVNNLIFSEINTRSISGTSGGLTLPIAFPNLTVPGTTLLNGYNVFGGVNIPFVNISIPSWSIPTIPLPNIPIPIPSAQIPNPAQYLPSLPINLPVGGLPFVVLPADIIVNYLPATAGDVSPDSLTKENEYITFQDKDGRKTGTIRAQSLWDFKENTLLDNIYMLNLLSDFVGIDLLDGITAGTVSITNFIDEFNKIGVEYSSGNGDYAEWLERMDASEFISAGDIVAIVGGRVTRNLENAEQVMVVSHRPIILGNAPEEGLETLGNNIAFMGQVPVKVLGPVSTGDYIVADENIKGYGKAIAPNEMTAQDYKYTVGRSWEENLKEGPKLVNTVIGVHNGDWIQIVQKLQKKQKLYEDKFKKIEAQVIELDNKANELLLENK</sequence>
<organism evidence="3 4">
    <name type="scientific">Halomarinibacterium sedimenti</name>
    <dbReference type="NCBI Taxonomy" id="2857106"/>
    <lineage>
        <taxon>Bacteria</taxon>
        <taxon>Pseudomonadati</taxon>
        <taxon>Bacteroidota</taxon>
        <taxon>Flavobacteriia</taxon>
        <taxon>Flavobacteriales</taxon>
        <taxon>Flavobacteriaceae</taxon>
        <taxon>Halomarinibacterium</taxon>
    </lineage>
</organism>
<keyword evidence="4" id="KW-1185">Reference proteome</keyword>
<comment type="caution">
    <text evidence="3">The sequence shown here is derived from an EMBL/GenBank/DDBJ whole genome shotgun (WGS) entry which is preliminary data.</text>
</comment>
<gene>
    <name evidence="3" type="ORF">KXJ69_12990</name>
</gene>
<feature type="chain" id="PRO_5040746596" description="Peptidase S74 domain-containing protein" evidence="2">
    <location>
        <begin position="19"/>
        <end position="1063"/>
    </location>
</feature>
<protein>
    <recommendedName>
        <fullName evidence="5">Peptidase S74 domain-containing protein</fullName>
    </recommendedName>
</protein>
<dbReference type="Proteomes" id="UP001138686">
    <property type="component" value="Unassembled WGS sequence"/>
</dbReference>
<name>A0A9X1FR37_9FLAO</name>
<dbReference type="EMBL" id="JAHWDP010000007">
    <property type="protein sequence ID" value="MBW2939026.1"/>
    <property type="molecule type" value="Genomic_DNA"/>
</dbReference>
<reference evidence="3" key="1">
    <citation type="submission" date="2021-07" db="EMBL/GenBank/DDBJ databases">
        <title>Aureisphaera sp. CAU 1614 isolated from sea sediment.</title>
        <authorList>
            <person name="Kim W."/>
        </authorList>
    </citation>
    <scope>NUCLEOTIDE SEQUENCE</scope>
    <source>
        <strain evidence="3">CAU 1614</strain>
    </source>
</reference>
<evidence type="ECO:0000313" key="3">
    <source>
        <dbReference type="EMBL" id="MBW2939026.1"/>
    </source>
</evidence>
<evidence type="ECO:0000313" key="4">
    <source>
        <dbReference type="Proteomes" id="UP001138686"/>
    </source>
</evidence>
<keyword evidence="1" id="KW-0175">Coiled coil</keyword>
<proteinExistence type="predicted"/>
<evidence type="ECO:0008006" key="5">
    <source>
        <dbReference type="Google" id="ProtNLM"/>
    </source>
</evidence>